<dbReference type="EMBL" id="JSVC01000034">
    <property type="protein sequence ID" value="KIC92639.1"/>
    <property type="molecule type" value="Genomic_DNA"/>
</dbReference>
<gene>
    <name evidence="1" type="ORF">OI18_21925</name>
</gene>
<dbReference type="Proteomes" id="UP000031408">
    <property type="component" value="Unassembled WGS sequence"/>
</dbReference>
<accession>A0A0C1IQ97</accession>
<sequence>MLFCDTGKYLKQLFMKFKNLFDGLVKDILEDPDSSAMFREFIDRFKDPVRLLGIQIDGVEVTQSIQYFHADEHLTSAADRGPDNSITLVVDKPAMVRVYVSSRITPVNNVTAEVTVQRRRYGVWVDAEKLTQQFPGSINADTSPDYATRRRSLWNTLNFIIPAANMRGRMRLKVKITSGGSDPLIAEKTIEISAFLKQTLRVRGIPVQYWGPDNAGNQVKLSAPTLADFQTTSATAAQMFPVCTQPDITLAGTFTWSNPLTGNMKDGNCPKSWDDLLFWLSIAKAIDGNKTDRTYYALLPNNIPVGNTGGCGGGGAVGAGFINRGMSMAHEIGHVFNFSHAPGCLPADDKKFDTNYPAYEPYDSESSKMASIGEYGIDTSDNWVYDPASARDFMSYCPTRWISLYHYKALIENPILDPQIVSSSTDELPPWVEEQYIDPLRVPDPTPPWLGRRLFEKMDLPQVSVIVISGFTQFDRIDVQSVMRLKTRLWSQGRAVKDTLVELLNANNEVVDRQQLYNLETQPCGCGCGGHGKAAADTIGIIQAILPDRDDIAAIRITRSQEEIWSRRAPAGRPEIRDFNVEVHGEELFLSWVTITNQNTIERFVRYSTDNGAEWHMLALNLSEDRLQAPVSNLPPGNLVLQVSVSDGFHTVTAQTTVDIPRASGSVAIMWPTQGCVVKSDTALHCWGMASDPNGQAIPGRSLRWELNGQAIGEGTELWAALPPWESEHCLKLVAGDGDREISTSVNFLATASGKRPYRKSDC</sequence>
<proteinExistence type="predicted"/>
<dbReference type="SUPFAM" id="SSF55486">
    <property type="entry name" value="Metalloproteases ('zincins'), catalytic domain"/>
    <property type="match status" value="1"/>
</dbReference>
<evidence type="ECO:0000313" key="1">
    <source>
        <dbReference type="EMBL" id="KIC92639.1"/>
    </source>
</evidence>
<reference evidence="1 2" key="1">
    <citation type="submission" date="2014-11" db="EMBL/GenBank/DDBJ databases">
        <title>Genome sequence of Flavihumibacter solisilvae 3-3.</title>
        <authorList>
            <person name="Zhou G."/>
            <person name="Li M."/>
            <person name="Wang G."/>
        </authorList>
    </citation>
    <scope>NUCLEOTIDE SEQUENCE [LARGE SCALE GENOMIC DNA]</scope>
    <source>
        <strain evidence="1 2">3-3</strain>
    </source>
</reference>
<organism evidence="1 2">
    <name type="scientific">Flavihumibacter solisilvae</name>
    <dbReference type="NCBI Taxonomy" id="1349421"/>
    <lineage>
        <taxon>Bacteria</taxon>
        <taxon>Pseudomonadati</taxon>
        <taxon>Bacteroidota</taxon>
        <taxon>Chitinophagia</taxon>
        <taxon>Chitinophagales</taxon>
        <taxon>Chitinophagaceae</taxon>
        <taxon>Flavihumibacter</taxon>
    </lineage>
</organism>
<protein>
    <submittedName>
        <fullName evidence="1">Uncharacterized protein</fullName>
    </submittedName>
</protein>
<dbReference type="AlphaFoldDB" id="A0A0C1IQ97"/>
<dbReference type="STRING" id="1349421.OI18_21925"/>
<name>A0A0C1IQ97_9BACT</name>
<keyword evidence="2" id="KW-1185">Reference proteome</keyword>
<comment type="caution">
    <text evidence="1">The sequence shown here is derived from an EMBL/GenBank/DDBJ whole genome shotgun (WGS) entry which is preliminary data.</text>
</comment>
<evidence type="ECO:0000313" key="2">
    <source>
        <dbReference type="Proteomes" id="UP000031408"/>
    </source>
</evidence>